<accession>A0ABP9ZBX3</accession>
<evidence type="ECO:0000313" key="1">
    <source>
        <dbReference type="EMBL" id="GAA5816620.1"/>
    </source>
</evidence>
<dbReference type="Proteomes" id="UP001473302">
    <property type="component" value="Unassembled WGS sequence"/>
</dbReference>
<protein>
    <submittedName>
        <fullName evidence="1">Uncharacterized protein</fullName>
    </submittedName>
</protein>
<dbReference type="EMBL" id="BAABUK010000033">
    <property type="protein sequence ID" value="GAA5816620.1"/>
    <property type="molecule type" value="Genomic_DNA"/>
</dbReference>
<keyword evidence="2" id="KW-1185">Reference proteome</keyword>
<gene>
    <name evidence="1" type="ORF">MFLAVUS_010150</name>
</gene>
<organism evidence="1 2">
    <name type="scientific">Mucor flavus</name>
    <dbReference type="NCBI Taxonomy" id="439312"/>
    <lineage>
        <taxon>Eukaryota</taxon>
        <taxon>Fungi</taxon>
        <taxon>Fungi incertae sedis</taxon>
        <taxon>Mucoromycota</taxon>
        <taxon>Mucoromycotina</taxon>
        <taxon>Mucoromycetes</taxon>
        <taxon>Mucorales</taxon>
        <taxon>Mucorineae</taxon>
        <taxon>Mucoraceae</taxon>
        <taxon>Mucor</taxon>
    </lineage>
</organism>
<name>A0ABP9ZBX3_9FUNG</name>
<proteinExistence type="predicted"/>
<reference evidence="1 2" key="1">
    <citation type="submission" date="2024-04" db="EMBL/GenBank/DDBJ databases">
        <title>genome sequences of Mucor flavus KT1a and Helicostylum pulchrum KT1b strains isolated from the surface of a dry-aged beef.</title>
        <authorList>
            <person name="Toyotome T."/>
            <person name="Hosono M."/>
            <person name="Torimaru M."/>
            <person name="Fukuda K."/>
            <person name="Mikami N."/>
        </authorList>
    </citation>
    <scope>NUCLEOTIDE SEQUENCE [LARGE SCALE GENOMIC DNA]</scope>
    <source>
        <strain evidence="1 2">KT1a</strain>
    </source>
</reference>
<comment type="caution">
    <text evidence="1">The sequence shown here is derived from an EMBL/GenBank/DDBJ whole genome shotgun (WGS) entry which is preliminary data.</text>
</comment>
<sequence>MQYEQGDDSASNRWQAWAQEESARLYVTDTHDSPNVIHASAPYTVPSFSPPVTNNMQMRDIQSSTEQSELFLSDPPLCFCKQRSQLSYTLEYGPTFDCVSYNANSLYRYGRETTCGFHVHKASWDRMKSYINAGYKIHADITDLRECPLYNYTFCNVFHLTNSYDKTPPHRFPDCYCGYPVELEEKMNGDFCSFFFVCKNLYAQSGEKCTCHSDAKVVLFAKSEHMSHTYIDLETYRVHENKQRALLEQFEHQHRSNLLATLSSESTNSAYSPAVPASVLGTNQPFIPSSEATPVTSCVARNKAFDKLQKEALSLQHSFSCIKQDIKQRINNFEICEPKHMTNKIYLQSKQEIILRVNGQERLSNIEAGAVALAQKYVQQAKELELYKEKYGGKNEHNKCKICYSRDIEYILVPCFHFGKYLIITIADLI</sequence>
<evidence type="ECO:0000313" key="2">
    <source>
        <dbReference type="Proteomes" id="UP001473302"/>
    </source>
</evidence>